<name>A0A562M722_9SPHI</name>
<sequence length="41" mass="4874">MNGYHHIEDFLLTSFSLDYGVQRLRKVFWPSVVADMDDENQ</sequence>
<organism evidence="1 2">
    <name type="scientific">Sphingobacterium siyangense</name>
    <dbReference type="NCBI Taxonomy" id="459529"/>
    <lineage>
        <taxon>Bacteria</taxon>
        <taxon>Pseudomonadati</taxon>
        <taxon>Bacteroidota</taxon>
        <taxon>Sphingobacteriia</taxon>
        <taxon>Sphingobacteriales</taxon>
        <taxon>Sphingobacteriaceae</taxon>
        <taxon>Sphingobacterium</taxon>
    </lineage>
</organism>
<accession>A0A562M722</accession>
<protein>
    <submittedName>
        <fullName evidence="1">Uncharacterized protein</fullName>
    </submittedName>
</protein>
<comment type="caution">
    <text evidence="1">The sequence shown here is derived from an EMBL/GenBank/DDBJ whole genome shotgun (WGS) entry which is preliminary data.</text>
</comment>
<evidence type="ECO:0000313" key="1">
    <source>
        <dbReference type="EMBL" id="TWI15719.1"/>
    </source>
</evidence>
<reference evidence="1 2" key="1">
    <citation type="journal article" date="2015" name="Stand. Genomic Sci.">
        <title>Genomic Encyclopedia of Bacterial and Archaeal Type Strains, Phase III: the genomes of soil and plant-associated and newly described type strains.</title>
        <authorList>
            <person name="Whitman W.B."/>
            <person name="Woyke T."/>
            <person name="Klenk H.P."/>
            <person name="Zhou Y."/>
            <person name="Lilburn T.G."/>
            <person name="Beck B.J."/>
            <person name="De Vos P."/>
            <person name="Vandamme P."/>
            <person name="Eisen J.A."/>
            <person name="Garrity G."/>
            <person name="Hugenholtz P."/>
            <person name="Kyrpides N.C."/>
        </authorList>
    </citation>
    <scope>NUCLEOTIDE SEQUENCE [LARGE SCALE GENOMIC DNA]</scope>
    <source>
        <strain evidence="1 2">CGMCC 1.6855</strain>
    </source>
</reference>
<dbReference type="AlphaFoldDB" id="A0A562M722"/>
<proteinExistence type="predicted"/>
<evidence type="ECO:0000313" key="2">
    <source>
        <dbReference type="Proteomes" id="UP000315908"/>
    </source>
</evidence>
<gene>
    <name evidence="1" type="ORF">IQ31_04877</name>
</gene>
<dbReference type="Proteomes" id="UP000315908">
    <property type="component" value="Unassembled WGS sequence"/>
</dbReference>
<dbReference type="EMBL" id="VLKR01000039">
    <property type="protein sequence ID" value="TWI15719.1"/>
    <property type="molecule type" value="Genomic_DNA"/>
</dbReference>